<accession>A0A8J8N961</accession>
<dbReference type="Proteomes" id="UP000785679">
    <property type="component" value="Unassembled WGS sequence"/>
</dbReference>
<dbReference type="AlphaFoldDB" id="A0A8J8N961"/>
<evidence type="ECO:0000313" key="2">
    <source>
        <dbReference type="EMBL" id="TNV70618.1"/>
    </source>
</evidence>
<feature type="compositionally biased region" description="Polar residues" evidence="1">
    <location>
        <begin position="7"/>
        <end position="16"/>
    </location>
</feature>
<gene>
    <name evidence="2" type="ORF">FGO68_gene2795</name>
</gene>
<proteinExistence type="predicted"/>
<evidence type="ECO:0000256" key="1">
    <source>
        <dbReference type="SAM" id="MobiDB-lite"/>
    </source>
</evidence>
<keyword evidence="3" id="KW-1185">Reference proteome</keyword>
<evidence type="ECO:0000313" key="3">
    <source>
        <dbReference type="Proteomes" id="UP000785679"/>
    </source>
</evidence>
<feature type="region of interest" description="Disordered" evidence="1">
    <location>
        <begin position="51"/>
        <end position="86"/>
    </location>
</feature>
<name>A0A8J8N961_HALGN</name>
<dbReference type="EMBL" id="RRYP01034852">
    <property type="protein sequence ID" value="TNV70618.1"/>
    <property type="molecule type" value="Genomic_DNA"/>
</dbReference>
<organism evidence="2 3">
    <name type="scientific">Halteria grandinella</name>
    <dbReference type="NCBI Taxonomy" id="5974"/>
    <lineage>
        <taxon>Eukaryota</taxon>
        <taxon>Sar</taxon>
        <taxon>Alveolata</taxon>
        <taxon>Ciliophora</taxon>
        <taxon>Intramacronucleata</taxon>
        <taxon>Spirotrichea</taxon>
        <taxon>Stichotrichia</taxon>
        <taxon>Sporadotrichida</taxon>
        <taxon>Halteriidae</taxon>
        <taxon>Halteria</taxon>
    </lineage>
</organism>
<comment type="caution">
    <text evidence="2">The sequence shown here is derived from an EMBL/GenBank/DDBJ whole genome shotgun (WGS) entry which is preliminary data.</text>
</comment>
<protein>
    <submittedName>
        <fullName evidence="2">Uncharacterized protein</fullName>
    </submittedName>
</protein>
<sequence>MPPIQPTLVSITPSSCQKRRSAPQKQPVAKYAIEFMRELLQYAQLFAPADNLHSDPLSPRSSGDRALPSGGRCTGSIPVGGTTDFK</sequence>
<feature type="region of interest" description="Disordered" evidence="1">
    <location>
        <begin position="1"/>
        <end position="25"/>
    </location>
</feature>
<reference evidence="2" key="1">
    <citation type="submission" date="2019-06" db="EMBL/GenBank/DDBJ databases">
        <authorList>
            <person name="Zheng W."/>
        </authorList>
    </citation>
    <scope>NUCLEOTIDE SEQUENCE</scope>
    <source>
        <strain evidence="2">QDHG01</strain>
    </source>
</reference>